<evidence type="ECO:0000313" key="2">
    <source>
        <dbReference type="Proteomes" id="UP000195755"/>
    </source>
</evidence>
<name>A0A1Z2L754_9ACTN</name>
<keyword evidence="1" id="KW-0378">Hydrolase</keyword>
<organism evidence="1 2">
    <name type="scientific">Streptomyces albireticuli</name>
    <dbReference type="NCBI Taxonomy" id="1940"/>
    <lineage>
        <taxon>Bacteria</taxon>
        <taxon>Bacillati</taxon>
        <taxon>Actinomycetota</taxon>
        <taxon>Actinomycetes</taxon>
        <taxon>Kitasatosporales</taxon>
        <taxon>Streptomycetaceae</taxon>
        <taxon>Streptomyces</taxon>
    </lineage>
</organism>
<dbReference type="Gene3D" id="1.10.3210.10">
    <property type="entry name" value="Hypothetical protein af1432"/>
    <property type="match status" value="1"/>
</dbReference>
<protein>
    <submittedName>
        <fullName evidence="1">Phosphohydrolase</fullName>
    </submittedName>
</protein>
<dbReference type="GO" id="GO:0016787">
    <property type="term" value="F:hydrolase activity"/>
    <property type="evidence" value="ECO:0007669"/>
    <property type="project" value="UniProtKB-KW"/>
</dbReference>
<dbReference type="AlphaFoldDB" id="A0A1Z2L754"/>
<accession>A0A1Z2L754</accession>
<dbReference type="Pfam" id="PF13328">
    <property type="entry name" value="HD_4"/>
    <property type="match status" value="1"/>
</dbReference>
<dbReference type="SUPFAM" id="SSF109604">
    <property type="entry name" value="HD-domain/PDEase-like"/>
    <property type="match status" value="1"/>
</dbReference>
<evidence type="ECO:0000313" key="1">
    <source>
        <dbReference type="EMBL" id="ARZ70110.1"/>
    </source>
</evidence>
<dbReference type="KEGG" id="salj:SMD11_4509"/>
<dbReference type="EMBL" id="CP021744">
    <property type="protein sequence ID" value="ARZ70110.1"/>
    <property type="molecule type" value="Genomic_DNA"/>
</dbReference>
<dbReference type="OrthoDB" id="9802385at2"/>
<proteinExistence type="predicted"/>
<gene>
    <name evidence="1" type="ORF">SMD11_4509</name>
</gene>
<dbReference type="RefSeq" id="WP_087928119.1">
    <property type="nucleotide sequence ID" value="NZ_CP021744.1"/>
</dbReference>
<sequence length="172" mass="18232">MPHHPAPAPLDLAAVEALARRAHATQTDKAGRPYSEHLAAVAEGVRARGGSEAQIAAAWLHDAVEDGAVTEEWLAGAELPRETKDIVLAVTKRPGEAPEAYAARILATPGALTVKAADLAHNADPARAAALDPDTRERLRRKYARMGELLGLDDFAVRSVRSSRPSGPAEPF</sequence>
<dbReference type="Proteomes" id="UP000195755">
    <property type="component" value="Chromosome"/>
</dbReference>
<reference evidence="1 2" key="1">
    <citation type="submission" date="2017-06" db="EMBL/GenBank/DDBJ databases">
        <title>Streptomyces albireticuli Genome sequencing and assembly.</title>
        <authorList>
            <person name="Wang Y."/>
            <person name="Du B."/>
            <person name="Ding Y."/>
            <person name="Liu H."/>
            <person name="Hou Q."/>
            <person name="Liu K."/>
            <person name="Yao L."/>
            <person name="Wang C."/>
        </authorList>
    </citation>
    <scope>NUCLEOTIDE SEQUENCE [LARGE SCALE GENOMIC DNA]</scope>
    <source>
        <strain evidence="1 2">MDJK11</strain>
    </source>
</reference>